<evidence type="ECO:0000256" key="3">
    <source>
        <dbReference type="ARBA" id="ARBA00022452"/>
    </source>
</evidence>
<reference evidence="11 12" key="1">
    <citation type="journal article" date="2012" name="J. Bacteriol.">
        <title>Twenty-one genome sequences from Pseudomonas species and 19 genome sequences from diverse bacteria isolated from the rhizosphere and endosphere of Populus deltoides.</title>
        <authorList>
            <person name="Brown S.D."/>
            <person name="Utturkar S.M."/>
            <person name="Klingeman D.M."/>
            <person name="Johnson C.M."/>
            <person name="Martin S.L."/>
            <person name="Land M.L."/>
            <person name="Lu T.Y."/>
            <person name="Schadt C.W."/>
            <person name="Doktycz M.J."/>
            <person name="Pelletier D.A."/>
        </authorList>
    </citation>
    <scope>NUCLEOTIDE SEQUENCE [LARGE SCALE GENOMIC DNA]</scope>
    <source>
        <strain evidence="11 12">CF314</strain>
    </source>
</reference>
<feature type="domain" description="Outer membrane protein beta-barrel" evidence="10">
    <location>
        <begin position="652"/>
        <end position="745"/>
    </location>
</feature>
<evidence type="ECO:0000313" key="11">
    <source>
        <dbReference type="EMBL" id="EJL72463.1"/>
    </source>
</evidence>
<evidence type="ECO:0000256" key="2">
    <source>
        <dbReference type="ARBA" id="ARBA00022448"/>
    </source>
</evidence>
<dbReference type="InterPro" id="IPR036942">
    <property type="entry name" value="Beta-barrel_TonB_sf"/>
</dbReference>
<evidence type="ECO:0000313" key="12">
    <source>
        <dbReference type="Proteomes" id="UP000007509"/>
    </source>
</evidence>
<evidence type="ECO:0000256" key="6">
    <source>
        <dbReference type="ARBA" id="ARBA00023237"/>
    </source>
</evidence>
<dbReference type="Gene3D" id="2.170.130.10">
    <property type="entry name" value="TonB-dependent receptor, plug domain"/>
    <property type="match status" value="1"/>
</dbReference>
<keyword evidence="8" id="KW-0732">Signal</keyword>
<comment type="caution">
    <text evidence="11">The sequence shown here is derived from an EMBL/GenBank/DDBJ whole genome shotgun (WGS) entry which is preliminary data.</text>
</comment>
<keyword evidence="6 7" id="KW-0998">Cell outer membrane</keyword>
<dbReference type="PROSITE" id="PS52016">
    <property type="entry name" value="TONB_DEPENDENT_REC_3"/>
    <property type="match status" value="1"/>
</dbReference>
<evidence type="ECO:0000259" key="10">
    <source>
        <dbReference type="Pfam" id="PF14905"/>
    </source>
</evidence>
<evidence type="ECO:0000256" key="1">
    <source>
        <dbReference type="ARBA" id="ARBA00004571"/>
    </source>
</evidence>
<dbReference type="InterPro" id="IPR039426">
    <property type="entry name" value="TonB-dep_rcpt-like"/>
</dbReference>
<organism evidence="11 12">
    <name type="scientific">Chryseobacterium populi</name>
    <dbReference type="NCBI Taxonomy" id="1144316"/>
    <lineage>
        <taxon>Bacteria</taxon>
        <taxon>Pseudomonadati</taxon>
        <taxon>Bacteroidota</taxon>
        <taxon>Flavobacteriia</taxon>
        <taxon>Flavobacteriales</taxon>
        <taxon>Weeksellaceae</taxon>
        <taxon>Chryseobacterium group</taxon>
        <taxon>Chryseobacterium</taxon>
    </lineage>
</organism>
<dbReference type="Pfam" id="PF14905">
    <property type="entry name" value="OMP_b-brl_3"/>
    <property type="match status" value="1"/>
</dbReference>
<comment type="similarity">
    <text evidence="7">Belongs to the TonB-dependent receptor family.</text>
</comment>
<dbReference type="InterPro" id="IPR037066">
    <property type="entry name" value="Plug_dom_sf"/>
</dbReference>
<dbReference type="RefSeq" id="WP_007843081.1">
    <property type="nucleotide sequence ID" value="NZ_AKJY01000032.1"/>
</dbReference>
<evidence type="ECO:0000256" key="4">
    <source>
        <dbReference type="ARBA" id="ARBA00022692"/>
    </source>
</evidence>
<dbReference type="OrthoDB" id="9768177at2"/>
<dbReference type="InterPro" id="IPR023996">
    <property type="entry name" value="TonB-dep_OMP_SusC/RagA"/>
</dbReference>
<dbReference type="PATRIC" id="fig|1144316.3.peg.1966"/>
<name>J2KH64_9FLAO</name>
<accession>J2KH64</accession>
<keyword evidence="12" id="KW-1185">Reference proteome</keyword>
<dbReference type="SUPFAM" id="SSF56935">
    <property type="entry name" value="Porins"/>
    <property type="match status" value="1"/>
</dbReference>
<dbReference type="NCBIfam" id="TIGR04056">
    <property type="entry name" value="OMP_RagA_SusC"/>
    <property type="match status" value="1"/>
</dbReference>
<dbReference type="GO" id="GO:0009279">
    <property type="term" value="C:cell outer membrane"/>
    <property type="evidence" value="ECO:0007669"/>
    <property type="project" value="UniProtKB-SubCell"/>
</dbReference>
<dbReference type="InterPro" id="IPR041700">
    <property type="entry name" value="OMP_b-brl_3"/>
</dbReference>
<dbReference type="Pfam" id="PF07715">
    <property type="entry name" value="Plug"/>
    <property type="match status" value="1"/>
</dbReference>
<feature type="signal peptide" evidence="8">
    <location>
        <begin position="1"/>
        <end position="22"/>
    </location>
</feature>
<dbReference type="Proteomes" id="UP000007509">
    <property type="component" value="Unassembled WGS sequence"/>
</dbReference>
<keyword evidence="3 7" id="KW-1134">Transmembrane beta strand</keyword>
<sequence length="1000" mass="109793">MKKLTTSVLAIVLTSSFVVVNAQNTQGDTLRTQDIREVVVTGALGIKKRQDAVISSNKVLNNQEISNGGNPNIAQALTAKVSGLQINTLDNSVNSSTRIVLRGNRSITGNNTALIIIDGTISTTSIFQQLPPEIIENINVIKGQQGAALYGEKGSNGVIVVTTKRGSKSSKIQFNLTSSVDISSIYKLPLRQSVYGQGIQDTSFDGTDYNGTNWVPYENTSWGPLWSTPGLGGQLLPVGLPQADGSLNMANYGYQKDNIKKFFNNGILTQNGLSMNVGGDDAYAYLSVNRLENQFMVDGDNLKRNTFFFKAGKQLGKFRIDGTFNVIDQNTAQTGGNLYGMLLQTPANVNVKDYRNSGVSGHWTPYATNPYWLRDHFRNNNNTTTFNGIVNLAYEFNKNISLTYTGNLLTTSSVTESYNDQFTPSDAIPWENTGYPLFDGSTIFDFGYTAITSAYNKSMSKSWKYYGDLMLNFNYDLTENLNLKANIGSNLQDAKDDNMAIGGTNLRIPGWYNINNVVNNTPWYNLDNGKSRVRSAAWFANVDLGYKDFLFVNGTFRYEQSSVLSVRPTYTDDYKNQGYSYYSLGASFIPTKAFASFKNDVLNYMKLSASYTRTGNSSNIGVYALDEVGVIPTGYPFGPLVSYRPNRNPVSPDIKPEFNNTFEANLALGFLKDRITLEGSYYNTKTEDLITNATLPTPTGFNAVLDNVGTMRNKGFEVDLGITPFKSADFEWNLNGSYSQYRSEVLSLEGGGDRVIIANAGSGIPASIAAVVGQQMPMIIGTKYQRDPNGNIIVGANGLPVVSSDYEILGKVNPDYILTFGTTVRYKGFTLRAVGDYRTGNSFISASKNLLGFTGLLEKTAEFDRSQGYVIPNSVQLVNGQYVANTTPVGGVGDYQHVMSYFTGAYQDDIAEEFVVDGTALKIREISLSYRFPKNWISNTFVNSVTVGAYARNPFVWYAKSNRNFGDPEVTNTSGNGGGFQAISQYPTARTFGFNINVTF</sequence>
<evidence type="ECO:0000259" key="9">
    <source>
        <dbReference type="Pfam" id="PF07715"/>
    </source>
</evidence>
<proteinExistence type="inferred from homology"/>
<dbReference type="AlphaFoldDB" id="J2KH64"/>
<keyword evidence="5 7" id="KW-0472">Membrane</keyword>
<feature type="domain" description="TonB-dependent receptor plug" evidence="9">
    <location>
        <begin position="53"/>
        <end position="158"/>
    </location>
</feature>
<feature type="chain" id="PRO_5003750204" evidence="8">
    <location>
        <begin position="23"/>
        <end position="1000"/>
    </location>
</feature>
<evidence type="ECO:0000256" key="7">
    <source>
        <dbReference type="PROSITE-ProRule" id="PRU01360"/>
    </source>
</evidence>
<dbReference type="Gene3D" id="2.40.170.20">
    <property type="entry name" value="TonB-dependent receptor, beta-barrel domain"/>
    <property type="match status" value="1"/>
</dbReference>
<dbReference type="EMBL" id="AKJY01000032">
    <property type="protein sequence ID" value="EJL72463.1"/>
    <property type="molecule type" value="Genomic_DNA"/>
</dbReference>
<keyword evidence="4 7" id="KW-0812">Transmembrane</keyword>
<dbReference type="InterPro" id="IPR012910">
    <property type="entry name" value="Plug_dom"/>
</dbReference>
<evidence type="ECO:0000256" key="8">
    <source>
        <dbReference type="SAM" id="SignalP"/>
    </source>
</evidence>
<protein>
    <submittedName>
        <fullName evidence="11">TonB-linked outer membrane protein, SusC/RagA family</fullName>
    </submittedName>
</protein>
<comment type="subcellular location">
    <subcellularLocation>
        <location evidence="1 7">Cell outer membrane</location>
        <topology evidence="1 7">Multi-pass membrane protein</topology>
    </subcellularLocation>
</comment>
<keyword evidence="2 7" id="KW-0813">Transport</keyword>
<gene>
    <name evidence="11" type="ORF">PMI13_01956</name>
</gene>
<evidence type="ECO:0000256" key="5">
    <source>
        <dbReference type="ARBA" id="ARBA00023136"/>
    </source>
</evidence>